<dbReference type="InterPro" id="IPR050266">
    <property type="entry name" value="AB_hydrolase_sf"/>
</dbReference>
<dbReference type="EMBL" id="MSFM01000006">
    <property type="protein sequence ID" value="PKY04107.1"/>
    <property type="molecule type" value="Genomic_DNA"/>
</dbReference>
<dbReference type="VEuPathDB" id="FungiDB:P168DRAFT_343234"/>
<feature type="chain" id="PRO_5014162665" evidence="1">
    <location>
        <begin position="22"/>
        <end position="383"/>
    </location>
</feature>
<keyword evidence="1" id="KW-0732">Signal</keyword>
<dbReference type="GO" id="GO:0016787">
    <property type="term" value="F:hydrolase activity"/>
    <property type="evidence" value="ECO:0007669"/>
    <property type="project" value="UniProtKB-KW"/>
</dbReference>
<dbReference type="GeneID" id="36549358"/>
<feature type="domain" description="AB hydrolase-1" evidence="2">
    <location>
        <begin position="99"/>
        <end position="363"/>
    </location>
</feature>
<gene>
    <name evidence="3" type="ORF">P168DRAFT_343234</name>
</gene>
<comment type="caution">
    <text evidence="3">The sequence shown here is derived from an EMBL/GenBank/DDBJ whole genome shotgun (WGS) entry which is preliminary data.</text>
</comment>
<reference evidence="3" key="1">
    <citation type="submission" date="2016-12" db="EMBL/GenBank/DDBJ databases">
        <title>The genomes of Aspergillus section Nigri reveals drivers in fungal speciation.</title>
        <authorList>
            <consortium name="DOE Joint Genome Institute"/>
            <person name="Vesth T.C."/>
            <person name="Nybo J."/>
            <person name="Theobald S."/>
            <person name="Brandl J."/>
            <person name="Frisvad J.C."/>
            <person name="Nielsen K.F."/>
            <person name="Lyhne E.K."/>
            <person name="Kogle M.E."/>
            <person name="Kuo A."/>
            <person name="Riley R."/>
            <person name="Clum A."/>
            <person name="Nolan M."/>
            <person name="Lipzen A."/>
            <person name="Salamov A."/>
            <person name="Henrissat B."/>
            <person name="Wiebenga A."/>
            <person name="De vries R.P."/>
            <person name="Grigoriev I.V."/>
            <person name="Mortensen U.H."/>
            <person name="Andersen M.R."/>
            <person name="Baker S.E."/>
        </authorList>
    </citation>
    <scope>NUCLEOTIDE SEQUENCE</scope>
    <source>
        <strain evidence="3">IBT 28561</strain>
    </source>
</reference>
<dbReference type="PANTHER" id="PTHR43798">
    <property type="entry name" value="MONOACYLGLYCEROL LIPASE"/>
    <property type="match status" value="1"/>
</dbReference>
<dbReference type="OrthoDB" id="190201at2759"/>
<dbReference type="Gene3D" id="3.40.50.1820">
    <property type="entry name" value="alpha/beta hydrolase"/>
    <property type="match status" value="1"/>
</dbReference>
<dbReference type="AlphaFoldDB" id="A0A2I1D2L2"/>
<accession>A0A2I1D2L2</accession>
<protein>
    <submittedName>
        <fullName evidence="3">Alpha/beta-hydrolase</fullName>
    </submittedName>
</protein>
<evidence type="ECO:0000259" key="2">
    <source>
        <dbReference type="Pfam" id="PF12697"/>
    </source>
</evidence>
<feature type="signal peptide" evidence="1">
    <location>
        <begin position="1"/>
        <end position="21"/>
    </location>
</feature>
<dbReference type="Proteomes" id="UP000234254">
    <property type="component" value="Unassembled WGS sequence"/>
</dbReference>
<dbReference type="InterPro" id="IPR029058">
    <property type="entry name" value="AB_hydrolase_fold"/>
</dbReference>
<evidence type="ECO:0000313" key="3">
    <source>
        <dbReference type="EMBL" id="PKY04107.1"/>
    </source>
</evidence>
<dbReference type="Pfam" id="PF12697">
    <property type="entry name" value="Abhydrolase_6"/>
    <property type="match status" value="1"/>
</dbReference>
<dbReference type="SUPFAM" id="SSF53474">
    <property type="entry name" value="alpha/beta-Hydrolases"/>
    <property type="match status" value="1"/>
</dbReference>
<evidence type="ECO:0000313" key="4">
    <source>
        <dbReference type="Proteomes" id="UP000234254"/>
    </source>
</evidence>
<organism evidence="3 4">
    <name type="scientific">Aspergillus campestris (strain IBT 28561)</name>
    <dbReference type="NCBI Taxonomy" id="1392248"/>
    <lineage>
        <taxon>Eukaryota</taxon>
        <taxon>Fungi</taxon>
        <taxon>Dikarya</taxon>
        <taxon>Ascomycota</taxon>
        <taxon>Pezizomycotina</taxon>
        <taxon>Eurotiomycetes</taxon>
        <taxon>Eurotiomycetidae</taxon>
        <taxon>Eurotiales</taxon>
        <taxon>Aspergillaceae</taxon>
        <taxon>Aspergillus</taxon>
        <taxon>Aspergillus subgen. Circumdati</taxon>
    </lineage>
</organism>
<proteinExistence type="predicted"/>
<sequence>MHTPKLVALALGVILPHLTRADPRCSEISFETTTLSAKAEKIELPNLNLNTPDLIGGLLNPMLGYVGHIWPLVPIKGTYSISAIFCEPETYNGAEAVQLLVHGATYNKLYWSGLGLPHDQAEPYNWARFAANKGYAVLAIDRPGAGNSSHPDPLLEVQANLEAEVIHQIVLQLRNGQIGGKKFPKVVGVGHSLGSIFAIRATQLYPQDFDALVLTGFSANFVENLPKLLKTGILPARAGIPERFAHLQLLYLAGTIRRAIRDLFYGPEGTFDPKIERYNWEYRDVVATGELITILSGSTETSYSGPVQIINGQLDSLFCSPTDGMCAPGPGAPPGNTAPLFPSAVNFTTNIIPNTGHCLNLHHSARETFSIAHDFLHDNIVEV</sequence>
<keyword evidence="4" id="KW-1185">Reference proteome</keyword>
<dbReference type="PANTHER" id="PTHR43798:SF33">
    <property type="entry name" value="HYDROLASE, PUTATIVE (AFU_ORTHOLOGUE AFUA_2G14860)-RELATED"/>
    <property type="match status" value="1"/>
</dbReference>
<dbReference type="GO" id="GO:0016020">
    <property type="term" value="C:membrane"/>
    <property type="evidence" value="ECO:0007669"/>
    <property type="project" value="TreeGrafter"/>
</dbReference>
<dbReference type="RefSeq" id="XP_024692701.1">
    <property type="nucleotide sequence ID" value="XM_024841829.1"/>
</dbReference>
<evidence type="ECO:0000256" key="1">
    <source>
        <dbReference type="SAM" id="SignalP"/>
    </source>
</evidence>
<dbReference type="InterPro" id="IPR000073">
    <property type="entry name" value="AB_hydrolase_1"/>
</dbReference>
<name>A0A2I1D2L2_ASPC2</name>